<sequence length="278" mass="30024">TSEEEDVGGSSSCEDTPFASLSPAPPDARVGAVSVIGPVSTCIDPQHDNERNLEVEMRSEDLVRWRMEVVGARFAREARQSKAAQGQGWVAWFWGVKPEVEESGSGEEEEGRSIQESYTALASALLVPESESIMVSLYMRLASVRLEPSRSVYSLGSLHDVSVTCTVSGKEYRLKAGLGDADVVARKAGRMFDIIKRDAGSSDVGDLLALSLDPREAVLTAAKLVVLYDRALFSELIAIGSNEKASTAPPAAKSSSSWWESVRQWDRLIAMQQQLGGG</sequence>
<dbReference type="EMBL" id="JABANO010019220">
    <property type="protein sequence ID" value="KAF4730523.1"/>
    <property type="molecule type" value="Genomic_DNA"/>
</dbReference>
<feature type="non-terminal residue" evidence="2">
    <location>
        <position position="1"/>
    </location>
</feature>
<evidence type="ECO:0000313" key="2">
    <source>
        <dbReference type="EMBL" id="KAF4730523.1"/>
    </source>
</evidence>
<reference evidence="2 3" key="1">
    <citation type="submission" date="2020-04" db="EMBL/GenBank/DDBJ databases">
        <title>Perkinsus olseni comparative genomics.</title>
        <authorList>
            <person name="Bogema D.R."/>
        </authorList>
    </citation>
    <scope>NUCLEOTIDE SEQUENCE [LARGE SCALE GENOMIC DNA]</scope>
    <source>
        <strain evidence="2 3">ATCC PRA-207</strain>
    </source>
</reference>
<evidence type="ECO:0000256" key="1">
    <source>
        <dbReference type="SAM" id="MobiDB-lite"/>
    </source>
</evidence>
<gene>
    <name evidence="2" type="ORF">FOZ63_006326</name>
</gene>
<evidence type="ECO:0000313" key="3">
    <source>
        <dbReference type="Proteomes" id="UP000553632"/>
    </source>
</evidence>
<feature type="non-terminal residue" evidence="2">
    <location>
        <position position="278"/>
    </location>
</feature>
<dbReference type="Proteomes" id="UP000553632">
    <property type="component" value="Unassembled WGS sequence"/>
</dbReference>
<comment type="caution">
    <text evidence="2">The sequence shown here is derived from an EMBL/GenBank/DDBJ whole genome shotgun (WGS) entry which is preliminary data.</text>
</comment>
<name>A0A7J6SCJ0_PEROL</name>
<accession>A0A7J6SCJ0</accession>
<feature type="region of interest" description="Disordered" evidence="1">
    <location>
        <begin position="1"/>
        <end position="29"/>
    </location>
</feature>
<organism evidence="2 3">
    <name type="scientific">Perkinsus olseni</name>
    <name type="common">Perkinsus atlanticus</name>
    <dbReference type="NCBI Taxonomy" id="32597"/>
    <lineage>
        <taxon>Eukaryota</taxon>
        <taxon>Sar</taxon>
        <taxon>Alveolata</taxon>
        <taxon>Perkinsozoa</taxon>
        <taxon>Perkinsea</taxon>
        <taxon>Perkinsida</taxon>
        <taxon>Perkinsidae</taxon>
        <taxon>Perkinsus</taxon>
    </lineage>
</organism>
<dbReference type="AlphaFoldDB" id="A0A7J6SCJ0"/>
<keyword evidence="3" id="KW-1185">Reference proteome</keyword>
<protein>
    <submittedName>
        <fullName evidence="2">Uncharacterized protein</fullName>
    </submittedName>
</protein>
<proteinExistence type="predicted"/>